<dbReference type="Proteomes" id="UP000299102">
    <property type="component" value="Unassembled WGS sequence"/>
</dbReference>
<evidence type="ECO:0000313" key="3">
    <source>
        <dbReference type="Proteomes" id="UP000299102"/>
    </source>
</evidence>
<dbReference type="EMBL" id="BGZK01001668">
    <property type="protein sequence ID" value="GBP84277.1"/>
    <property type="molecule type" value="Genomic_DNA"/>
</dbReference>
<sequence>MRRRLLRPKKKGQHMRRCRQRHSDLPPTPSSDVAAASAEGARRQRLPPRRGFDVVPISTGHFKFTGSVCYKIKLSFPSRPAPARSASQRSAGAAAATPIAFGFNMAANMADKIAGKWPTLII</sequence>
<organism evidence="2 3">
    <name type="scientific">Eumeta variegata</name>
    <name type="common">Bagworm moth</name>
    <name type="synonym">Eumeta japonica</name>
    <dbReference type="NCBI Taxonomy" id="151549"/>
    <lineage>
        <taxon>Eukaryota</taxon>
        <taxon>Metazoa</taxon>
        <taxon>Ecdysozoa</taxon>
        <taxon>Arthropoda</taxon>
        <taxon>Hexapoda</taxon>
        <taxon>Insecta</taxon>
        <taxon>Pterygota</taxon>
        <taxon>Neoptera</taxon>
        <taxon>Endopterygota</taxon>
        <taxon>Lepidoptera</taxon>
        <taxon>Glossata</taxon>
        <taxon>Ditrysia</taxon>
        <taxon>Tineoidea</taxon>
        <taxon>Psychidae</taxon>
        <taxon>Oiketicinae</taxon>
        <taxon>Eumeta</taxon>
    </lineage>
</organism>
<dbReference type="AlphaFoldDB" id="A0A4C1ZCC8"/>
<comment type="caution">
    <text evidence="2">The sequence shown here is derived from an EMBL/GenBank/DDBJ whole genome shotgun (WGS) entry which is preliminary data.</text>
</comment>
<feature type="region of interest" description="Disordered" evidence="1">
    <location>
        <begin position="1"/>
        <end position="52"/>
    </location>
</feature>
<protein>
    <submittedName>
        <fullName evidence="2">Uncharacterized protein</fullName>
    </submittedName>
</protein>
<evidence type="ECO:0000313" key="2">
    <source>
        <dbReference type="EMBL" id="GBP84277.1"/>
    </source>
</evidence>
<gene>
    <name evidence="2" type="ORF">EVAR_60221_1</name>
</gene>
<evidence type="ECO:0000256" key="1">
    <source>
        <dbReference type="SAM" id="MobiDB-lite"/>
    </source>
</evidence>
<accession>A0A4C1ZCC8</accession>
<keyword evidence="3" id="KW-1185">Reference proteome</keyword>
<feature type="compositionally biased region" description="Basic residues" evidence="1">
    <location>
        <begin position="1"/>
        <end position="20"/>
    </location>
</feature>
<name>A0A4C1ZCC8_EUMVA</name>
<proteinExistence type="predicted"/>
<reference evidence="2 3" key="1">
    <citation type="journal article" date="2019" name="Commun. Biol.">
        <title>The bagworm genome reveals a unique fibroin gene that provides high tensile strength.</title>
        <authorList>
            <person name="Kono N."/>
            <person name="Nakamura H."/>
            <person name="Ohtoshi R."/>
            <person name="Tomita M."/>
            <person name="Numata K."/>
            <person name="Arakawa K."/>
        </authorList>
    </citation>
    <scope>NUCLEOTIDE SEQUENCE [LARGE SCALE GENOMIC DNA]</scope>
</reference>